<sequence length="156" mass="17716">MRNSKQAALRLIKKYGTNNPFKIASQKNIHVLFEPLGNILGYFSTYKRIRCIHINQGLDKSGQHFTCAHELGHVILHPKVNTPFLRRNTLVSIDRIESEANQFAVELLMPDELILGGMTIYEAAAASGVPQEVAHLKSLPKRQRSIWKSEDTYFTI</sequence>
<dbReference type="InterPro" id="IPR052345">
    <property type="entry name" value="Rad_response_metalloprotease"/>
</dbReference>
<organism evidence="2 3">
    <name type="scientific">Paenibacillus tyrfis</name>
    <dbReference type="NCBI Taxonomy" id="1501230"/>
    <lineage>
        <taxon>Bacteria</taxon>
        <taxon>Bacillati</taxon>
        <taxon>Bacillota</taxon>
        <taxon>Bacilli</taxon>
        <taxon>Bacillales</taxon>
        <taxon>Paenibacillaceae</taxon>
        <taxon>Paenibacillus</taxon>
    </lineage>
</organism>
<dbReference type="EMBL" id="JNVM01000020">
    <property type="protein sequence ID" value="KEQ23745.1"/>
    <property type="molecule type" value="Genomic_DNA"/>
</dbReference>
<evidence type="ECO:0000259" key="1">
    <source>
        <dbReference type="Pfam" id="PF06114"/>
    </source>
</evidence>
<dbReference type="InterPro" id="IPR010359">
    <property type="entry name" value="IrrE_HExxH"/>
</dbReference>
<protein>
    <recommendedName>
        <fullName evidence="1">IrrE N-terminal-like domain-containing protein</fullName>
    </recommendedName>
</protein>
<gene>
    <name evidence="2" type="ORF">ET33_14845</name>
</gene>
<reference evidence="2 3" key="1">
    <citation type="submission" date="2014-06" db="EMBL/GenBank/DDBJ databases">
        <title>Draft genome sequence of Paenibacillus sp. MSt1.</title>
        <authorList>
            <person name="Aw Y.K."/>
            <person name="Ong K.S."/>
            <person name="Gan H.M."/>
            <person name="Lee S.M."/>
        </authorList>
    </citation>
    <scope>NUCLEOTIDE SEQUENCE [LARGE SCALE GENOMIC DNA]</scope>
    <source>
        <strain evidence="2 3">MSt1</strain>
    </source>
</reference>
<name>A0A081NZ72_9BACL</name>
<accession>A0A081NZ72</accession>
<dbReference type="PANTHER" id="PTHR43236">
    <property type="entry name" value="ANTITOXIN HIGA1"/>
    <property type="match status" value="1"/>
</dbReference>
<dbReference type="eggNOG" id="COG2856">
    <property type="taxonomic scope" value="Bacteria"/>
</dbReference>
<dbReference type="Gene3D" id="1.10.10.2910">
    <property type="match status" value="1"/>
</dbReference>
<proteinExistence type="predicted"/>
<dbReference type="AlphaFoldDB" id="A0A081NZ72"/>
<keyword evidence="3" id="KW-1185">Reference proteome</keyword>
<dbReference type="Proteomes" id="UP000028123">
    <property type="component" value="Unassembled WGS sequence"/>
</dbReference>
<evidence type="ECO:0000313" key="2">
    <source>
        <dbReference type="EMBL" id="KEQ23745.1"/>
    </source>
</evidence>
<dbReference type="Pfam" id="PF06114">
    <property type="entry name" value="Peptidase_M78"/>
    <property type="match status" value="1"/>
</dbReference>
<dbReference type="RefSeq" id="WP_036687718.1">
    <property type="nucleotide sequence ID" value="NZ_FYEP01000023.1"/>
</dbReference>
<comment type="caution">
    <text evidence="2">The sequence shown here is derived from an EMBL/GenBank/DDBJ whole genome shotgun (WGS) entry which is preliminary data.</text>
</comment>
<evidence type="ECO:0000313" key="3">
    <source>
        <dbReference type="Proteomes" id="UP000028123"/>
    </source>
</evidence>
<dbReference type="OrthoDB" id="9816277at2"/>
<feature type="domain" description="IrrE N-terminal-like" evidence="1">
    <location>
        <begin position="25"/>
        <end position="115"/>
    </location>
</feature>
<dbReference type="PANTHER" id="PTHR43236:SF1">
    <property type="entry name" value="BLL7220 PROTEIN"/>
    <property type="match status" value="1"/>
</dbReference>